<evidence type="ECO:0000259" key="6">
    <source>
        <dbReference type="PROSITE" id="PS50850"/>
    </source>
</evidence>
<dbReference type="PROSITE" id="PS50850">
    <property type="entry name" value="MFS"/>
    <property type="match status" value="1"/>
</dbReference>
<reference evidence="7" key="1">
    <citation type="submission" date="2020-11" db="EMBL/GenBank/DDBJ databases">
        <authorList>
            <person name="Tran Van P."/>
        </authorList>
    </citation>
    <scope>NUCLEOTIDE SEQUENCE</scope>
</reference>
<feature type="transmembrane region" description="Helical" evidence="5">
    <location>
        <begin position="329"/>
        <end position="349"/>
    </location>
</feature>
<feature type="transmembrane region" description="Helical" evidence="5">
    <location>
        <begin position="211"/>
        <end position="232"/>
    </location>
</feature>
<evidence type="ECO:0000256" key="1">
    <source>
        <dbReference type="ARBA" id="ARBA00004141"/>
    </source>
</evidence>
<dbReference type="Gene3D" id="1.20.1250.20">
    <property type="entry name" value="MFS general substrate transporter like domains"/>
    <property type="match status" value="2"/>
</dbReference>
<feature type="transmembrane region" description="Helical" evidence="5">
    <location>
        <begin position="125"/>
        <end position="144"/>
    </location>
</feature>
<dbReference type="InterPro" id="IPR011701">
    <property type="entry name" value="MFS"/>
</dbReference>
<feature type="transmembrane region" description="Helical" evidence="5">
    <location>
        <begin position="156"/>
        <end position="173"/>
    </location>
</feature>
<dbReference type="InterPro" id="IPR036259">
    <property type="entry name" value="MFS_trans_sf"/>
</dbReference>
<keyword evidence="3 5" id="KW-1133">Transmembrane helix</keyword>
<feature type="transmembrane region" description="Helical" evidence="5">
    <location>
        <begin position="33"/>
        <end position="53"/>
    </location>
</feature>
<comment type="subcellular location">
    <subcellularLocation>
        <location evidence="1">Membrane</location>
        <topology evidence="1">Multi-pass membrane protein</topology>
    </subcellularLocation>
</comment>
<dbReference type="PANTHER" id="PTHR24064">
    <property type="entry name" value="SOLUTE CARRIER FAMILY 22 MEMBER"/>
    <property type="match status" value="1"/>
</dbReference>
<dbReference type="Pfam" id="PF07690">
    <property type="entry name" value="MFS_1"/>
    <property type="match status" value="1"/>
</dbReference>
<feature type="domain" description="Major facilitator superfamily (MFS) profile" evidence="6">
    <location>
        <begin position="40"/>
        <end position="614"/>
    </location>
</feature>
<gene>
    <name evidence="7" type="ORF">TMSB3V08_LOCUS10488</name>
</gene>
<dbReference type="AlphaFoldDB" id="A0A7R9HT44"/>
<evidence type="ECO:0000256" key="5">
    <source>
        <dbReference type="SAM" id="Phobius"/>
    </source>
</evidence>
<keyword evidence="4 5" id="KW-0472">Membrane</keyword>
<dbReference type="GO" id="GO:0016020">
    <property type="term" value="C:membrane"/>
    <property type="evidence" value="ECO:0007669"/>
    <property type="project" value="UniProtKB-SubCell"/>
</dbReference>
<accession>A0A7R9HT44</accession>
<evidence type="ECO:0000313" key="7">
    <source>
        <dbReference type="EMBL" id="CAD7433824.1"/>
    </source>
</evidence>
<feature type="transmembrane region" description="Helical" evidence="5">
    <location>
        <begin position="185"/>
        <end position="205"/>
    </location>
</feature>
<dbReference type="InterPro" id="IPR020846">
    <property type="entry name" value="MFS_dom"/>
</dbReference>
<feature type="transmembrane region" description="Helical" evidence="5">
    <location>
        <begin position="361"/>
        <end position="378"/>
    </location>
</feature>
<dbReference type="EMBL" id="OB796823">
    <property type="protein sequence ID" value="CAD7433824.1"/>
    <property type="molecule type" value="Genomic_DNA"/>
</dbReference>
<evidence type="ECO:0000256" key="4">
    <source>
        <dbReference type="ARBA" id="ARBA00023136"/>
    </source>
</evidence>
<protein>
    <recommendedName>
        <fullName evidence="6">Major facilitator superfamily (MFS) profile domain-containing protein</fullName>
    </recommendedName>
</protein>
<dbReference type="GO" id="GO:0022857">
    <property type="term" value="F:transmembrane transporter activity"/>
    <property type="evidence" value="ECO:0007669"/>
    <property type="project" value="InterPro"/>
</dbReference>
<sequence>MCPSGGEQKKCTASASRMDVDDMLSHAGDFGRYQIFLMALFCIINVLSAFHYFSQTIISVVPEHRCRDADSLMSLQEAEINISVGNCVSGWDYNLTHGFQSIISEASSVIGTLGLGVMADLIGRLPVLVLANLLALVGNLATAFTSGLPQFASCRLLAGLATDSNFLMMYILVMEYMRPNMRTLGLNLCIGVFYSLGCVVVPWVAVLTMDWRHFLLVVSTPLVVVPAYYLLVPESARWLINKGRTDEAVTCFLRIAKFNGRNIPTTVIDTFKTVHSTRKVSDKSPTLLGLFATPRLRRKTCILIFKSVVLTVCYDAISRNVNDVGYSPFVMFSVSSATILPSCLVILFLQDRVGRKGMASVSLLSTGLFTAASGIILACRKSITNMFINTVTINVYITRVLSPTLVPHTIHCDDPRYTNTGPHTGHAGPHTGHTGPHTLVTPVHTVDTQVNTHWARRSTHTGHAGPHTLDTPVPTLDTPVHSQCVSVLPPHLLGPSNPPQSSEKVTTYLLDKEGDRENKERSQDMLLTASLAIVGRFGVNIAYNSGAQYAAELIPTEVRGQGVAAIHVAGYAATFFSPYILYMATFWRPIPELLLGILSVMGAIVCLLLPETMDKSLPRTLQDGETFGEGEGIWDFAFLKKRKLTELPEVYRKLPD</sequence>
<keyword evidence="2 5" id="KW-0812">Transmembrane</keyword>
<proteinExistence type="predicted"/>
<dbReference type="SUPFAM" id="SSF103473">
    <property type="entry name" value="MFS general substrate transporter"/>
    <property type="match status" value="2"/>
</dbReference>
<feature type="transmembrane region" description="Helical" evidence="5">
    <location>
        <begin position="564"/>
        <end position="587"/>
    </location>
</feature>
<feature type="transmembrane region" description="Helical" evidence="5">
    <location>
        <begin position="593"/>
        <end position="610"/>
    </location>
</feature>
<evidence type="ECO:0000256" key="3">
    <source>
        <dbReference type="ARBA" id="ARBA00022989"/>
    </source>
</evidence>
<name>A0A7R9HT44_9NEOP</name>
<organism evidence="7">
    <name type="scientific">Timema monikensis</name>
    <dbReference type="NCBI Taxonomy" id="170555"/>
    <lineage>
        <taxon>Eukaryota</taxon>
        <taxon>Metazoa</taxon>
        <taxon>Ecdysozoa</taxon>
        <taxon>Arthropoda</taxon>
        <taxon>Hexapoda</taxon>
        <taxon>Insecta</taxon>
        <taxon>Pterygota</taxon>
        <taxon>Neoptera</taxon>
        <taxon>Polyneoptera</taxon>
        <taxon>Phasmatodea</taxon>
        <taxon>Timematodea</taxon>
        <taxon>Timematoidea</taxon>
        <taxon>Timematidae</taxon>
        <taxon>Timema</taxon>
    </lineage>
</organism>
<evidence type="ECO:0000256" key="2">
    <source>
        <dbReference type="ARBA" id="ARBA00022692"/>
    </source>
</evidence>